<dbReference type="OrthoDB" id="845805at2759"/>
<protein>
    <submittedName>
        <fullName evidence="2">Reverse transcriptase zinc-binding domain-containing protein</fullName>
    </submittedName>
</protein>
<keyword evidence="2" id="KW-0695">RNA-directed DNA polymerase</keyword>
<organism evidence="2 3">
    <name type="scientific">Helianthus annuus</name>
    <name type="common">Common sunflower</name>
    <dbReference type="NCBI Taxonomy" id="4232"/>
    <lineage>
        <taxon>Eukaryota</taxon>
        <taxon>Viridiplantae</taxon>
        <taxon>Streptophyta</taxon>
        <taxon>Embryophyta</taxon>
        <taxon>Tracheophyta</taxon>
        <taxon>Spermatophyta</taxon>
        <taxon>Magnoliopsida</taxon>
        <taxon>eudicotyledons</taxon>
        <taxon>Gunneridae</taxon>
        <taxon>Pentapetalae</taxon>
        <taxon>asterids</taxon>
        <taxon>campanulids</taxon>
        <taxon>Asterales</taxon>
        <taxon>Asteraceae</taxon>
        <taxon>Asteroideae</taxon>
        <taxon>Heliantheae alliance</taxon>
        <taxon>Heliantheae</taxon>
        <taxon>Helianthus</taxon>
    </lineage>
</organism>
<proteinExistence type="predicted"/>
<dbReference type="Gramene" id="mRNA:HanXRQr2_Chr12g0556331">
    <property type="protein sequence ID" value="CDS:HanXRQr2_Chr12g0556331.1"/>
    <property type="gene ID" value="HanXRQr2_Chr12g0556331"/>
</dbReference>
<evidence type="ECO:0000313" key="2">
    <source>
        <dbReference type="EMBL" id="KAF5779181.1"/>
    </source>
</evidence>
<reference evidence="2" key="1">
    <citation type="journal article" date="2017" name="Nature">
        <title>The sunflower genome provides insights into oil metabolism, flowering and Asterid evolution.</title>
        <authorList>
            <person name="Badouin H."/>
            <person name="Gouzy J."/>
            <person name="Grassa C.J."/>
            <person name="Murat F."/>
            <person name="Staton S.E."/>
            <person name="Cottret L."/>
            <person name="Lelandais-Briere C."/>
            <person name="Owens G.L."/>
            <person name="Carrere S."/>
            <person name="Mayjonade B."/>
            <person name="Legrand L."/>
            <person name="Gill N."/>
            <person name="Kane N.C."/>
            <person name="Bowers J.E."/>
            <person name="Hubner S."/>
            <person name="Bellec A."/>
            <person name="Berard A."/>
            <person name="Berges H."/>
            <person name="Blanchet N."/>
            <person name="Boniface M.C."/>
            <person name="Brunel D."/>
            <person name="Catrice O."/>
            <person name="Chaidir N."/>
            <person name="Claudel C."/>
            <person name="Donnadieu C."/>
            <person name="Faraut T."/>
            <person name="Fievet G."/>
            <person name="Helmstetter N."/>
            <person name="King M."/>
            <person name="Knapp S.J."/>
            <person name="Lai Z."/>
            <person name="Le Paslier M.C."/>
            <person name="Lippi Y."/>
            <person name="Lorenzon L."/>
            <person name="Mandel J.R."/>
            <person name="Marage G."/>
            <person name="Marchand G."/>
            <person name="Marquand E."/>
            <person name="Bret-Mestries E."/>
            <person name="Morien E."/>
            <person name="Nambeesan S."/>
            <person name="Nguyen T."/>
            <person name="Pegot-Espagnet P."/>
            <person name="Pouilly N."/>
            <person name="Raftis F."/>
            <person name="Sallet E."/>
            <person name="Schiex T."/>
            <person name="Thomas J."/>
            <person name="Vandecasteele C."/>
            <person name="Vares D."/>
            <person name="Vear F."/>
            <person name="Vautrin S."/>
            <person name="Crespi M."/>
            <person name="Mangin B."/>
            <person name="Burke J.M."/>
            <person name="Salse J."/>
            <person name="Munos S."/>
            <person name="Vincourt P."/>
            <person name="Rieseberg L.H."/>
            <person name="Langlade N.B."/>
        </authorList>
    </citation>
    <scope>NUCLEOTIDE SEQUENCE</scope>
    <source>
        <tissue evidence="2">Leaves</tissue>
    </source>
</reference>
<accession>A0A9K3MXF1</accession>
<dbReference type="EMBL" id="MNCJ02000327">
    <property type="protein sequence ID" value="KAF5779181.1"/>
    <property type="molecule type" value="Genomic_DNA"/>
</dbReference>
<dbReference type="InterPro" id="IPR026960">
    <property type="entry name" value="RVT-Znf"/>
</dbReference>
<dbReference type="Pfam" id="PF13966">
    <property type="entry name" value="zf-RVT"/>
    <property type="match status" value="1"/>
</dbReference>
<dbReference type="PANTHER" id="PTHR33116:SF81">
    <property type="entry name" value="RNA-DIRECTED DNA POLYMERASE"/>
    <property type="match status" value="1"/>
</dbReference>
<comment type="caution">
    <text evidence="2">The sequence shown here is derived from an EMBL/GenBank/DDBJ whole genome shotgun (WGS) entry which is preliminary data.</text>
</comment>
<dbReference type="PANTHER" id="PTHR33116">
    <property type="entry name" value="REVERSE TRANSCRIPTASE ZINC-BINDING DOMAIN-CONTAINING PROTEIN-RELATED-RELATED"/>
    <property type="match status" value="1"/>
</dbReference>
<keyword evidence="2" id="KW-0548">Nucleotidyltransferase</keyword>
<evidence type="ECO:0000313" key="3">
    <source>
        <dbReference type="Proteomes" id="UP000215914"/>
    </source>
</evidence>
<keyword evidence="2" id="KW-0808">Transferase</keyword>
<keyword evidence="3" id="KW-1185">Reference proteome</keyword>
<name>A0A9K3MXF1_HELAN</name>
<evidence type="ECO:0000259" key="1">
    <source>
        <dbReference type="Pfam" id="PF13966"/>
    </source>
</evidence>
<dbReference type="Proteomes" id="UP000215914">
    <property type="component" value="Unassembled WGS sequence"/>
</dbReference>
<feature type="domain" description="Reverse transcriptase zinc-binding" evidence="1">
    <location>
        <begin position="180"/>
        <end position="246"/>
    </location>
</feature>
<dbReference type="AlphaFoldDB" id="A0A9K3MXF1"/>
<reference evidence="2" key="2">
    <citation type="submission" date="2020-06" db="EMBL/GenBank/DDBJ databases">
        <title>Helianthus annuus Genome sequencing and assembly Release 2.</title>
        <authorList>
            <person name="Gouzy J."/>
            <person name="Langlade N."/>
            <person name="Munos S."/>
        </authorList>
    </citation>
    <scope>NUCLEOTIDE SEQUENCE</scope>
    <source>
        <tissue evidence="2">Leaves</tissue>
    </source>
</reference>
<gene>
    <name evidence="2" type="ORF">HanXRQr2_Chr12g0556331</name>
</gene>
<dbReference type="GO" id="GO:0003964">
    <property type="term" value="F:RNA-directed DNA polymerase activity"/>
    <property type="evidence" value="ECO:0007669"/>
    <property type="project" value="UniProtKB-KW"/>
</dbReference>
<sequence>MTLAKSVLGSLPSYFLSLFAAPKGVIEKLEKIRRNFVWGNSNSGHKMRWIRWELLSKAKRKGGMGLGAINNFNLAMLVKWWWKFLSNPNDLWAKVVGAIHSGNPNSSFSLIPVKKTIAGVWKGIGSVASTLQKYGINLKDKFVQSGGRWLWHSTDVEEFSVKLARMDFELAFGSLAEDNFVFKWINWVPPKVNYLVWRALMGKIASRTGLIRRGVSVLDSSCPRCGLSSEDHNHIFFSCLWSRSIWWSILTWMRISFPMWVSSIKELFDFLLNQPGSFLWKKVMLSVASATFWRIWKARNEKAFEDRFIPVLNSVDHIKEDAFLWVTNRSNLNLDWDKWRLFDLVGLM</sequence>